<reference evidence="1" key="1">
    <citation type="submission" date="2022-04" db="EMBL/GenBank/DDBJ databases">
        <title>Hymenobacter sp. isolated from the air.</title>
        <authorList>
            <person name="Won M."/>
            <person name="Lee C.-M."/>
            <person name="Woen H.-Y."/>
            <person name="Kwon S.-W."/>
        </authorList>
    </citation>
    <scope>NUCLEOTIDE SEQUENCE</scope>
    <source>
        <strain evidence="1">5116S-3</strain>
    </source>
</reference>
<dbReference type="Proteomes" id="UP000831796">
    <property type="component" value="Chromosome"/>
</dbReference>
<dbReference type="EMBL" id="CP095046">
    <property type="protein sequence ID" value="UOQ74014.1"/>
    <property type="molecule type" value="Genomic_DNA"/>
</dbReference>
<sequence length="58" mass="6558">MIVHNSPYTKAKLAAIRTACEAGAPIPANVRVLLKPRHFEAGREERNRELRKAARKIH</sequence>
<proteinExistence type="predicted"/>
<dbReference type="AlphaFoldDB" id="A0A8T9Q931"/>
<evidence type="ECO:0000313" key="1">
    <source>
        <dbReference type="EMBL" id="UOQ74014.1"/>
    </source>
</evidence>
<accession>A0A8T9Q931</accession>
<name>A0A8T9Q931_9BACT</name>
<gene>
    <name evidence="1" type="ORF">MUN79_09030</name>
</gene>
<dbReference type="RefSeq" id="WP_244677358.1">
    <property type="nucleotide sequence ID" value="NZ_CP095046.1"/>
</dbReference>
<organism evidence="1 2">
    <name type="scientific">Hymenobacter cellulosilyticus</name>
    <dbReference type="NCBI Taxonomy" id="2932248"/>
    <lineage>
        <taxon>Bacteria</taxon>
        <taxon>Pseudomonadati</taxon>
        <taxon>Bacteroidota</taxon>
        <taxon>Cytophagia</taxon>
        <taxon>Cytophagales</taxon>
        <taxon>Hymenobacteraceae</taxon>
        <taxon>Hymenobacter</taxon>
    </lineage>
</organism>
<dbReference type="KEGG" id="hcu:MUN79_09030"/>
<protein>
    <submittedName>
        <fullName evidence="1">Uncharacterized protein</fullName>
    </submittedName>
</protein>
<evidence type="ECO:0000313" key="2">
    <source>
        <dbReference type="Proteomes" id="UP000831796"/>
    </source>
</evidence>
<keyword evidence="2" id="KW-1185">Reference proteome</keyword>